<evidence type="ECO:0000313" key="4">
    <source>
        <dbReference type="Proteomes" id="UP000187209"/>
    </source>
</evidence>
<organism evidence="3 4">
    <name type="scientific">Stentor coeruleus</name>
    <dbReference type="NCBI Taxonomy" id="5963"/>
    <lineage>
        <taxon>Eukaryota</taxon>
        <taxon>Sar</taxon>
        <taxon>Alveolata</taxon>
        <taxon>Ciliophora</taxon>
        <taxon>Postciliodesmatophora</taxon>
        <taxon>Heterotrichea</taxon>
        <taxon>Heterotrichida</taxon>
        <taxon>Stentoridae</taxon>
        <taxon>Stentor</taxon>
    </lineage>
</organism>
<name>A0A1R2CB42_9CILI</name>
<sequence>MEQYVNTLTLRIRINSLYHLIICAVTCISAIIFTIYFPHWPLVVTLAVTSSITLISGITGYKIDANSRKSKVLRHFVIEIILLAAWDFGGVVCVITIIIGTIKNVDTIEEVIIIIACCLIYIGAFIFFWRTFLVVNKLVTSLNKRRYSQNRGFSSGRALLETTFVSKEESISMNQRLSPNVTSNPKQVSINTSSLTT</sequence>
<feature type="transmembrane region" description="Helical" evidence="2">
    <location>
        <begin position="17"/>
        <end position="37"/>
    </location>
</feature>
<proteinExistence type="predicted"/>
<evidence type="ECO:0000256" key="1">
    <source>
        <dbReference type="SAM" id="MobiDB-lite"/>
    </source>
</evidence>
<dbReference type="Proteomes" id="UP000187209">
    <property type="component" value="Unassembled WGS sequence"/>
</dbReference>
<keyword evidence="2" id="KW-0472">Membrane</keyword>
<comment type="caution">
    <text evidence="3">The sequence shown here is derived from an EMBL/GenBank/DDBJ whole genome shotgun (WGS) entry which is preliminary data.</text>
</comment>
<accession>A0A1R2CB42</accession>
<dbReference type="AlphaFoldDB" id="A0A1R2CB42"/>
<dbReference type="EMBL" id="MPUH01000212">
    <property type="protein sequence ID" value="OMJ86221.1"/>
    <property type="molecule type" value="Genomic_DNA"/>
</dbReference>
<gene>
    <name evidence="3" type="ORF">SteCoe_12284</name>
</gene>
<evidence type="ECO:0000256" key="2">
    <source>
        <dbReference type="SAM" id="Phobius"/>
    </source>
</evidence>
<keyword evidence="4" id="KW-1185">Reference proteome</keyword>
<keyword evidence="2" id="KW-0812">Transmembrane</keyword>
<feature type="transmembrane region" description="Helical" evidence="2">
    <location>
        <begin position="43"/>
        <end position="64"/>
    </location>
</feature>
<feature type="transmembrane region" description="Helical" evidence="2">
    <location>
        <begin position="76"/>
        <end position="99"/>
    </location>
</feature>
<feature type="transmembrane region" description="Helical" evidence="2">
    <location>
        <begin position="111"/>
        <end position="135"/>
    </location>
</feature>
<keyword evidence="2" id="KW-1133">Transmembrane helix</keyword>
<protein>
    <submittedName>
        <fullName evidence="3">Uncharacterized protein</fullName>
    </submittedName>
</protein>
<reference evidence="3 4" key="1">
    <citation type="submission" date="2016-11" db="EMBL/GenBank/DDBJ databases">
        <title>The macronuclear genome of Stentor coeruleus: a giant cell with tiny introns.</title>
        <authorList>
            <person name="Slabodnick M."/>
            <person name="Ruby J.G."/>
            <person name="Reiff S.B."/>
            <person name="Swart E.C."/>
            <person name="Gosai S."/>
            <person name="Prabakaran S."/>
            <person name="Witkowska E."/>
            <person name="Larue G.E."/>
            <person name="Fisher S."/>
            <person name="Freeman R.M."/>
            <person name="Gunawardena J."/>
            <person name="Chu W."/>
            <person name="Stover N.A."/>
            <person name="Gregory B.D."/>
            <person name="Nowacki M."/>
            <person name="Derisi J."/>
            <person name="Roy S.W."/>
            <person name="Marshall W.F."/>
            <person name="Sood P."/>
        </authorList>
    </citation>
    <scope>NUCLEOTIDE SEQUENCE [LARGE SCALE GENOMIC DNA]</scope>
    <source>
        <strain evidence="3">WM001</strain>
    </source>
</reference>
<evidence type="ECO:0000313" key="3">
    <source>
        <dbReference type="EMBL" id="OMJ86221.1"/>
    </source>
</evidence>
<feature type="region of interest" description="Disordered" evidence="1">
    <location>
        <begin position="175"/>
        <end position="197"/>
    </location>
</feature>